<dbReference type="AlphaFoldDB" id="A0A972F857"/>
<gene>
    <name evidence="1" type="ORF">GPA21_12255</name>
</gene>
<organism evidence="1 2">
    <name type="scientific">Azoarcus taiwanensis</name>
    <dbReference type="NCBI Taxonomy" id="666964"/>
    <lineage>
        <taxon>Bacteria</taxon>
        <taxon>Pseudomonadati</taxon>
        <taxon>Pseudomonadota</taxon>
        <taxon>Betaproteobacteria</taxon>
        <taxon>Rhodocyclales</taxon>
        <taxon>Zoogloeaceae</taxon>
        <taxon>Azoarcus</taxon>
    </lineage>
</organism>
<protein>
    <recommendedName>
        <fullName evidence="3">NosL</fullName>
    </recommendedName>
</protein>
<dbReference type="EMBL" id="WTVM01000071">
    <property type="protein sequence ID" value="NMG03739.1"/>
    <property type="molecule type" value="Genomic_DNA"/>
</dbReference>
<evidence type="ECO:0000313" key="2">
    <source>
        <dbReference type="Proteomes" id="UP000599523"/>
    </source>
</evidence>
<dbReference type="Proteomes" id="UP000599523">
    <property type="component" value="Unassembled WGS sequence"/>
</dbReference>
<comment type="caution">
    <text evidence="1">The sequence shown here is derived from an EMBL/GenBank/DDBJ whole genome shotgun (WGS) entry which is preliminary data.</text>
</comment>
<evidence type="ECO:0008006" key="3">
    <source>
        <dbReference type="Google" id="ProtNLM"/>
    </source>
</evidence>
<name>A0A972F857_9RHOO</name>
<dbReference type="RefSeq" id="WP_168988436.1">
    <property type="nucleotide sequence ID" value="NZ_CAWPHM010000299.1"/>
</dbReference>
<keyword evidence="2" id="KW-1185">Reference proteome</keyword>
<accession>A0A972F857</accession>
<reference evidence="1" key="1">
    <citation type="submission" date="2019-12" db="EMBL/GenBank/DDBJ databases">
        <title>Comparative genomics gives insights into the taxonomy of the Azoarcus-Aromatoleum group and reveals separate origins of nif in the plant-associated Azoarcus and non-plant-associated Aromatoleum sub-groups.</title>
        <authorList>
            <person name="Lafos M."/>
            <person name="Maluk M."/>
            <person name="Batista M."/>
            <person name="Junghare M."/>
            <person name="Carmona M."/>
            <person name="Faoro H."/>
            <person name="Cruz L.M."/>
            <person name="Battistoni F."/>
            <person name="De Souza E."/>
            <person name="Pedrosa F."/>
            <person name="Chen W.-M."/>
            <person name="Poole P.S."/>
            <person name="Dixon R.A."/>
            <person name="James E.K."/>
        </authorList>
    </citation>
    <scope>NUCLEOTIDE SEQUENCE</scope>
    <source>
        <strain evidence="1">NSC3</strain>
    </source>
</reference>
<evidence type="ECO:0000313" key="1">
    <source>
        <dbReference type="EMBL" id="NMG03739.1"/>
    </source>
</evidence>
<proteinExistence type="predicted"/>
<sequence length="179" mass="19984">MCGKPFPIDNRDAWLESVRDGRRRFLGGLAGGVVLGLPLSGLLAGCTKPAWPEGMTPINWERDTCVRCNMVLDDHRFAGQMTGGERNTVFKFCEVGCLIIWLDRSHERFPWMLDPATRMWVPDHAASSGRNQIVWLDPRTSRYVPTRSPMGYNFGAVAATDARSLDFAQVSERVLAAGR</sequence>